<dbReference type="Proteomes" id="UP000001880">
    <property type="component" value="Chromosome"/>
</dbReference>
<name>D0LG70_HALO1</name>
<dbReference type="RefSeq" id="WP_012830687.1">
    <property type="nucleotide sequence ID" value="NC_013440.1"/>
</dbReference>
<sequence>MKSPVVSAFLLASLASGPSGLAHATPEAPEDGDARSEELAREPVKAEKKKKKEDREYHIKGRVFIRETLQREGWQSDFTLSTARLGGTYRDRIYDLRIEVEVEVADGDAEVRDAHVRFDLSDELTLQLGRFKRPISAVALASRWDLPVIERGYVSDFALFGFSTGEPDELPLGGRAIGAAMNWRDKSLPGDPSLTVGVFRSAVHEQIADSNVGTRVFPDASEAFPEDIFSRIEVEATDWLDLGVSLAWVGQLDIAGTGESFRHGFVSGLDTVVEAGPFRGWFEVFSGTSSVHLGADGDSGGRFFAARGIASARWPVSEIVYLEPYLMAQELDASSDFEADRIRQASGGLNMGFGEAWRLQTAVDHASVERLLLLSSSTLFQVQLGTVF</sequence>
<dbReference type="EMBL" id="CP001804">
    <property type="protein sequence ID" value="ACY18095.1"/>
    <property type="molecule type" value="Genomic_DNA"/>
</dbReference>
<evidence type="ECO:0000256" key="2">
    <source>
        <dbReference type="SAM" id="SignalP"/>
    </source>
</evidence>
<dbReference type="Gene3D" id="2.40.160.10">
    <property type="entry name" value="Porin"/>
    <property type="match status" value="1"/>
</dbReference>
<keyword evidence="2" id="KW-0732">Signal</keyword>
<evidence type="ECO:0000256" key="1">
    <source>
        <dbReference type="SAM" id="MobiDB-lite"/>
    </source>
</evidence>
<reference evidence="3 4" key="1">
    <citation type="journal article" date="2010" name="Stand. Genomic Sci.">
        <title>Complete genome sequence of Haliangium ochraceum type strain (SMP-2).</title>
        <authorList>
            <consortium name="US DOE Joint Genome Institute (JGI-PGF)"/>
            <person name="Ivanova N."/>
            <person name="Daum C."/>
            <person name="Lang E."/>
            <person name="Abt B."/>
            <person name="Kopitz M."/>
            <person name="Saunders E."/>
            <person name="Lapidus A."/>
            <person name="Lucas S."/>
            <person name="Glavina Del Rio T."/>
            <person name="Nolan M."/>
            <person name="Tice H."/>
            <person name="Copeland A."/>
            <person name="Cheng J.F."/>
            <person name="Chen F."/>
            <person name="Bruce D."/>
            <person name="Goodwin L."/>
            <person name="Pitluck S."/>
            <person name="Mavromatis K."/>
            <person name="Pati A."/>
            <person name="Mikhailova N."/>
            <person name="Chen A."/>
            <person name="Palaniappan K."/>
            <person name="Land M."/>
            <person name="Hauser L."/>
            <person name="Chang Y.J."/>
            <person name="Jeffries C.D."/>
            <person name="Detter J.C."/>
            <person name="Brettin T."/>
            <person name="Rohde M."/>
            <person name="Goker M."/>
            <person name="Bristow J."/>
            <person name="Markowitz V."/>
            <person name="Eisen J.A."/>
            <person name="Hugenholtz P."/>
            <person name="Kyrpides N.C."/>
            <person name="Klenk H.P."/>
        </authorList>
    </citation>
    <scope>NUCLEOTIDE SEQUENCE [LARGE SCALE GENOMIC DNA]</scope>
    <source>
        <strain evidence="4">DSM 14365 / CIP 107738 / JCM 11303 / AJ 13395 / SMP-2</strain>
    </source>
</reference>
<evidence type="ECO:0008006" key="5">
    <source>
        <dbReference type="Google" id="ProtNLM"/>
    </source>
</evidence>
<accession>D0LG70</accession>
<organism evidence="3 4">
    <name type="scientific">Haliangium ochraceum (strain DSM 14365 / JCM 11303 / SMP-2)</name>
    <dbReference type="NCBI Taxonomy" id="502025"/>
    <lineage>
        <taxon>Bacteria</taxon>
        <taxon>Pseudomonadati</taxon>
        <taxon>Myxococcota</taxon>
        <taxon>Polyangia</taxon>
        <taxon>Haliangiales</taxon>
        <taxon>Kofleriaceae</taxon>
        <taxon>Haliangium</taxon>
    </lineage>
</organism>
<proteinExistence type="predicted"/>
<dbReference type="KEGG" id="hoh:Hoch_5615"/>
<feature type="compositionally biased region" description="Basic and acidic residues" evidence="1">
    <location>
        <begin position="32"/>
        <end position="46"/>
    </location>
</feature>
<feature type="region of interest" description="Disordered" evidence="1">
    <location>
        <begin position="17"/>
        <end position="52"/>
    </location>
</feature>
<dbReference type="STRING" id="502025.Hoch_5615"/>
<feature type="chain" id="PRO_5003010568" description="Phosphate-selective porin O and P" evidence="2">
    <location>
        <begin position="25"/>
        <end position="388"/>
    </location>
</feature>
<protein>
    <recommendedName>
        <fullName evidence="5">Phosphate-selective porin O and P</fullName>
    </recommendedName>
</protein>
<evidence type="ECO:0000313" key="3">
    <source>
        <dbReference type="EMBL" id="ACY18095.1"/>
    </source>
</evidence>
<keyword evidence="4" id="KW-1185">Reference proteome</keyword>
<dbReference type="OrthoDB" id="5495250at2"/>
<gene>
    <name evidence="3" type="ordered locus">Hoch_5615</name>
</gene>
<dbReference type="HOGENOM" id="CLU_711272_0_0_7"/>
<dbReference type="eggNOG" id="ENOG50319F5">
    <property type="taxonomic scope" value="Bacteria"/>
</dbReference>
<dbReference type="AlphaFoldDB" id="D0LG70"/>
<dbReference type="InterPro" id="IPR023614">
    <property type="entry name" value="Porin_dom_sf"/>
</dbReference>
<evidence type="ECO:0000313" key="4">
    <source>
        <dbReference type="Proteomes" id="UP000001880"/>
    </source>
</evidence>
<feature type="signal peptide" evidence="2">
    <location>
        <begin position="1"/>
        <end position="24"/>
    </location>
</feature>